<accession>A0A7G5IL84</accession>
<evidence type="ECO:0000313" key="2">
    <source>
        <dbReference type="Proteomes" id="UP000515292"/>
    </source>
</evidence>
<dbReference type="Gene3D" id="2.60.120.620">
    <property type="entry name" value="q2cbj1_9rhob like domain"/>
    <property type="match status" value="1"/>
</dbReference>
<organism evidence="1 2">
    <name type="scientific">Sandaracinobacteroides saxicola</name>
    <dbReference type="NCBI Taxonomy" id="2759707"/>
    <lineage>
        <taxon>Bacteria</taxon>
        <taxon>Pseudomonadati</taxon>
        <taxon>Pseudomonadota</taxon>
        <taxon>Alphaproteobacteria</taxon>
        <taxon>Sphingomonadales</taxon>
        <taxon>Sphingosinicellaceae</taxon>
        <taxon>Sandaracinobacteroides</taxon>
    </lineage>
</organism>
<dbReference type="Pfam" id="PF05721">
    <property type="entry name" value="PhyH"/>
    <property type="match status" value="1"/>
</dbReference>
<name>A0A7G5IL84_9SPHN</name>
<dbReference type="PANTHER" id="PTHR20883">
    <property type="entry name" value="PHYTANOYL-COA DIOXYGENASE DOMAIN CONTAINING 1"/>
    <property type="match status" value="1"/>
</dbReference>
<dbReference type="KEGG" id="sand:H3309_06625"/>
<dbReference type="InterPro" id="IPR008775">
    <property type="entry name" value="Phytyl_CoA_dOase-like"/>
</dbReference>
<keyword evidence="1" id="KW-0223">Dioxygenase</keyword>
<dbReference type="EMBL" id="CP059851">
    <property type="protein sequence ID" value="QMW24126.1"/>
    <property type="molecule type" value="Genomic_DNA"/>
</dbReference>
<dbReference type="GO" id="GO:0016706">
    <property type="term" value="F:2-oxoglutarate-dependent dioxygenase activity"/>
    <property type="evidence" value="ECO:0007669"/>
    <property type="project" value="UniProtKB-ARBA"/>
</dbReference>
<dbReference type="AlphaFoldDB" id="A0A7G5IL84"/>
<reference evidence="1 2" key="1">
    <citation type="submission" date="2020-07" db="EMBL/GenBank/DDBJ databases">
        <title>Complete genome sequence for Sandaracinobacter sp. M6.</title>
        <authorList>
            <person name="Tang Y."/>
            <person name="Liu Q."/>
            <person name="Guo Z."/>
            <person name="Lei P."/>
            <person name="Huang B."/>
        </authorList>
    </citation>
    <scope>NUCLEOTIDE SEQUENCE [LARGE SCALE GENOMIC DNA]</scope>
    <source>
        <strain evidence="1 2">M6</strain>
    </source>
</reference>
<dbReference type="GO" id="GO:0005506">
    <property type="term" value="F:iron ion binding"/>
    <property type="evidence" value="ECO:0007669"/>
    <property type="project" value="UniProtKB-ARBA"/>
</dbReference>
<keyword evidence="1" id="KW-0560">Oxidoreductase</keyword>
<keyword evidence="2" id="KW-1185">Reference proteome</keyword>
<sequence>MISDAHVAQYAAEGCVRVEGVFSAEWVARLLAAVDACAAVFARGEVPAAVMDGGTQNPPSIHFTGEGGVQLRNCVPAHADFVAWLADSPAAAVVGRLTGASSVRFWMDATFVKSGADPEAATPWHNDVCTFPFVGEQLPSFWVALTDVDADNAPMLTLAGSNRDAWRYHSPLSRQDMTLPGYRPWDELLARVAAPDADVRMWEAKAGDILLIHPRTIHASLPRKAGLPGRRVAFTTRWIGSDVVWAPDALSASIPRLSDHPAMRVGEAPPEGLFPVRWRS</sequence>
<protein>
    <submittedName>
        <fullName evidence="1">Phytanoyl-CoA dioxygenase family protein</fullName>
    </submittedName>
</protein>
<proteinExistence type="predicted"/>
<dbReference type="PANTHER" id="PTHR20883:SF49">
    <property type="entry name" value="PHYTANOYL-COA DIOXYGENASE"/>
    <property type="match status" value="1"/>
</dbReference>
<dbReference type="Proteomes" id="UP000515292">
    <property type="component" value="Chromosome"/>
</dbReference>
<evidence type="ECO:0000313" key="1">
    <source>
        <dbReference type="EMBL" id="QMW24126.1"/>
    </source>
</evidence>
<dbReference type="RefSeq" id="WP_182297949.1">
    <property type="nucleotide sequence ID" value="NZ_CP059851.1"/>
</dbReference>
<dbReference type="SUPFAM" id="SSF51197">
    <property type="entry name" value="Clavaminate synthase-like"/>
    <property type="match status" value="1"/>
</dbReference>
<gene>
    <name evidence="1" type="ORF">H3309_06625</name>
</gene>